<evidence type="ECO:0000313" key="8">
    <source>
        <dbReference type="Proteomes" id="UP000095281"/>
    </source>
</evidence>
<protein>
    <submittedName>
        <fullName evidence="9">TPR_REGION domain-containing protein</fullName>
    </submittedName>
</protein>
<reference evidence="9" key="1">
    <citation type="submission" date="2016-11" db="UniProtKB">
        <authorList>
            <consortium name="WormBaseParasite"/>
        </authorList>
    </citation>
    <scope>IDENTIFICATION</scope>
</reference>
<sequence>MYSKSQISIFELAERRKALGIGVYNEKQYQEAIRIFNDIVRSLCPKSAESIIRAHSDLLAICENNIAAYYDNLVNKSSQPVLRAVSSDMQKYINEDGRRRVPIEDIARSVWNNRRALPVEKAGTLSVLSDDSFISACDEFVNLCEIPSSDKESISTDFATLALYNNGLKATESGDDFAAKLFGIRLAFRRLMDDPQTMQRLVQYGRIIMADLLRHDKRDPAEFYAVISLTLNSCLQLLVTHPVCQNLINIIFSLSKNFFLKAYDRMIAFINDENNLDTILNELKSRKVESTNLWDTLFDLIILDAFEGQEFIHLQVDEGINIKQFDMVYDKGQETTITSILL</sequence>
<evidence type="ECO:0000256" key="5">
    <source>
        <dbReference type="ARBA" id="ARBA00022989"/>
    </source>
</evidence>
<dbReference type="WBParaSite" id="MhA1_Contig239.frz3.gene42">
    <property type="protein sequence ID" value="MhA1_Contig239.frz3.gene42"/>
    <property type="gene ID" value="MhA1_Contig239.frz3.gene42"/>
</dbReference>
<keyword evidence="5" id="KW-1133">Transmembrane helix</keyword>
<dbReference type="GO" id="GO:0008053">
    <property type="term" value="P:mitochondrial fusion"/>
    <property type="evidence" value="ECO:0007669"/>
    <property type="project" value="InterPro"/>
</dbReference>
<keyword evidence="3" id="KW-0812">Transmembrane</keyword>
<evidence type="ECO:0000256" key="2">
    <source>
        <dbReference type="ARBA" id="ARBA00008969"/>
    </source>
</evidence>
<comment type="similarity">
    <text evidence="2">Belongs to the mitoguardin family.</text>
</comment>
<dbReference type="Pfam" id="PF10265">
    <property type="entry name" value="Miga"/>
    <property type="match status" value="2"/>
</dbReference>
<dbReference type="PANTHER" id="PTHR21508:SF5">
    <property type="entry name" value="MITOGUARDIN"/>
    <property type="match status" value="1"/>
</dbReference>
<comment type="subcellular location">
    <subcellularLocation>
        <location evidence="1">Mitochondrion outer membrane</location>
    </subcellularLocation>
</comment>
<accession>A0A1I8BI10</accession>
<name>A0A1I8BI10_MELHA</name>
<keyword evidence="7" id="KW-0472">Membrane</keyword>
<evidence type="ECO:0000256" key="4">
    <source>
        <dbReference type="ARBA" id="ARBA00022787"/>
    </source>
</evidence>
<evidence type="ECO:0000256" key="1">
    <source>
        <dbReference type="ARBA" id="ARBA00004294"/>
    </source>
</evidence>
<keyword evidence="6" id="KW-0496">Mitochondrion</keyword>
<keyword evidence="8" id="KW-1185">Reference proteome</keyword>
<dbReference type="AlphaFoldDB" id="A0A1I8BI10"/>
<organism evidence="8 9">
    <name type="scientific">Meloidogyne hapla</name>
    <name type="common">Root-knot nematode worm</name>
    <dbReference type="NCBI Taxonomy" id="6305"/>
    <lineage>
        <taxon>Eukaryota</taxon>
        <taxon>Metazoa</taxon>
        <taxon>Ecdysozoa</taxon>
        <taxon>Nematoda</taxon>
        <taxon>Chromadorea</taxon>
        <taxon>Rhabditida</taxon>
        <taxon>Tylenchina</taxon>
        <taxon>Tylenchomorpha</taxon>
        <taxon>Tylenchoidea</taxon>
        <taxon>Meloidogynidae</taxon>
        <taxon>Meloidogyninae</taxon>
        <taxon>Meloidogyne</taxon>
    </lineage>
</organism>
<keyword evidence="4" id="KW-1000">Mitochondrion outer membrane</keyword>
<dbReference type="Proteomes" id="UP000095281">
    <property type="component" value="Unplaced"/>
</dbReference>
<proteinExistence type="inferred from homology"/>
<dbReference type="InterPro" id="IPR019392">
    <property type="entry name" value="Miga"/>
</dbReference>
<evidence type="ECO:0000313" key="9">
    <source>
        <dbReference type="WBParaSite" id="MhA1_Contig239.frz3.gene42"/>
    </source>
</evidence>
<dbReference type="PANTHER" id="PTHR21508">
    <property type="entry name" value="MITOGUARDIN"/>
    <property type="match status" value="1"/>
</dbReference>
<evidence type="ECO:0000256" key="3">
    <source>
        <dbReference type="ARBA" id="ARBA00022692"/>
    </source>
</evidence>
<evidence type="ECO:0000256" key="6">
    <source>
        <dbReference type="ARBA" id="ARBA00023128"/>
    </source>
</evidence>
<dbReference type="GO" id="GO:0005741">
    <property type="term" value="C:mitochondrial outer membrane"/>
    <property type="evidence" value="ECO:0007669"/>
    <property type="project" value="UniProtKB-SubCell"/>
</dbReference>
<evidence type="ECO:0000256" key="7">
    <source>
        <dbReference type="ARBA" id="ARBA00023136"/>
    </source>
</evidence>